<evidence type="ECO:0000313" key="7">
    <source>
        <dbReference type="Proteomes" id="UP000030665"/>
    </source>
</evidence>
<dbReference type="AlphaFoldDB" id="A0A077ZGM1"/>
<dbReference type="EC" id="3.6.4.13" evidence="1"/>
<sequence length="313" mass="35226">MIAAELHNDANQLLYHTGKRAVSACCGVKYKLQRKQILLGCDLIIGTAQRLLAFVREGKIAVQFVKIVVIDRVEDIDEEALKSFMEYCPKDERQMCLFTSGMTTECQQCIGNYLHSDFLYVSLDKLGSRTAFALSGKHLVIDVSSASKNEFMISIFNDIGKLYVANSDRKVKVIVFLDSIAATNEIRPIVMSQLPSAQLVSVDDEQTNTERQSEIEQFKQGQSVVLMMCETSNCEGFFFTVDHLIFHDIPSKSEVYFQLVCTVGENGTVTTLYDRHVDLFKSLTILTALKNAKQKPPYWLCDDSLRAVVKSDL</sequence>
<feature type="domain" description="Helicase C-terminal" evidence="5">
    <location>
        <begin position="160"/>
        <end position="260"/>
    </location>
</feature>
<dbReference type="EMBL" id="HG806467">
    <property type="protein sequence ID" value="CDW58964.1"/>
    <property type="molecule type" value="Genomic_DNA"/>
</dbReference>
<dbReference type="Pfam" id="PF00271">
    <property type="entry name" value="Helicase_C"/>
    <property type="match status" value="1"/>
</dbReference>
<keyword evidence="7" id="KW-1185">Reference proteome</keyword>
<reference evidence="6" key="1">
    <citation type="submission" date="2014-01" db="EMBL/GenBank/DDBJ databases">
        <authorList>
            <person name="Aslett M."/>
        </authorList>
    </citation>
    <scope>NUCLEOTIDE SEQUENCE</scope>
</reference>
<evidence type="ECO:0000313" key="6">
    <source>
        <dbReference type="EMBL" id="CDW58964.1"/>
    </source>
</evidence>
<dbReference type="GO" id="GO:0005524">
    <property type="term" value="F:ATP binding"/>
    <property type="evidence" value="ECO:0007669"/>
    <property type="project" value="UniProtKB-KW"/>
</dbReference>
<evidence type="ECO:0000259" key="5">
    <source>
        <dbReference type="Pfam" id="PF00271"/>
    </source>
</evidence>
<evidence type="ECO:0000259" key="4">
    <source>
        <dbReference type="Pfam" id="PF00270"/>
    </source>
</evidence>
<protein>
    <recommendedName>
        <fullName evidence="1">RNA helicase</fullName>
        <ecNumber evidence="1">3.6.4.13</ecNumber>
    </recommendedName>
</protein>
<dbReference type="InterPro" id="IPR027417">
    <property type="entry name" value="P-loop_NTPase"/>
</dbReference>
<keyword evidence="2" id="KW-0547">Nucleotide-binding</keyword>
<organism evidence="6 7">
    <name type="scientific">Trichuris trichiura</name>
    <name type="common">Whipworm</name>
    <name type="synonym">Trichocephalus trichiurus</name>
    <dbReference type="NCBI Taxonomy" id="36087"/>
    <lineage>
        <taxon>Eukaryota</taxon>
        <taxon>Metazoa</taxon>
        <taxon>Ecdysozoa</taxon>
        <taxon>Nematoda</taxon>
        <taxon>Enoplea</taxon>
        <taxon>Dorylaimia</taxon>
        <taxon>Trichinellida</taxon>
        <taxon>Trichuridae</taxon>
        <taxon>Trichuris</taxon>
    </lineage>
</organism>
<dbReference type="GO" id="GO:0003676">
    <property type="term" value="F:nucleic acid binding"/>
    <property type="evidence" value="ECO:0007669"/>
    <property type="project" value="InterPro"/>
</dbReference>
<dbReference type="Gene3D" id="3.40.50.300">
    <property type="entry name" value="P-loop containing nucleotide triphosphate hydrolases"/>
    <property type="match status" value="2"/>
</dbReference>
<accession>A0A077ZGM1</accession>
<dbReference type="Proteomes" id="UP000030665">
    <property type="component" value="Unassembled WGS sequence"/>
</dbReference>
<dbReference type="Pfam" id="PF00270">
    <property type="entry name" value="DEAD"/>
    <property type="match status" value="1"/>
</dbReference>
<gene>
    <name evidence="6" type="ORF">TTRE_0000729301</name>
</gene>
<reference evidence="6" key="2">
    <citation type="submission" date="2014-03" db="EMBL/GenBank/DDBJ databases">
        <title>The whipworm genome and dual-species transcriptomics of an intimate host-pathogen interaction.</title>
        <authorList>
            <person name="Foth B.J."/>
            <person name="Tsai I.J."/>
            <person name="Reid A.J."/>
            <person name="Bancroft A.J."/>
            <person name="Nichol S."/>
            <person name="Tracey A."/>
            <person name="Holroyd N."/>
            <person name="Cotton J.A."/>
            <person name="Stanley E.J."/>
            <person name="Zarowiecki M."/>
            <person name="Liu J.Z."/>
            <person name="Huckvale T."/>
            <person name="Cooper P.J."/>
            <person name="Grencis R.K."/>
            <person name="Berriman M."/>
        </authorList>
    </citation>
    <scope>NUCLEOTIDE SEQUENCE [LARGE SCALE GENOMIC DNA]</scope>
</reference>
<dbReference type="InterPro" id="IPR011545">
    <property type="entry name" value="DEAD/DEAH_box_helicase_dom"/>
</dbReference>
<dbReference type="InterPro" id="IPR001650">
    <property type="entry name" value="Helicase_C-like"/>
</dbReference>
<dbReference type="GO" id="GO:0003724">
    <property type="term" value="F:RNA helicase activity"/>
    <property type="evidence" value="ECO:0007669"/>
    <property type="project" value="UniProtKB-EC"/>
</dbReference>
<evidence type="ECO:0000256" key="2">
    <source>
        <dbReference type="ARBA" id="ARBA00022741"/>
    </source>
</evidence>
<keyword evidence="3" id="KW-0067">ATP-binding</keyword>
<evidence type="ECO:0000256" key="1">
    <source>
        <dbReference type="ARBA" id="ARBA00012552"/>
    </source>
</evidence>
<dbReference type="SUPFAM" id="SSF52540">
    <property type="entry name" value="P-loop containing nucleoside triphosphate hydrolases"/>
    <property type="match status" value="1"/>
</dbReference>
<dbReference type="STRING" id="36087.A0A077ZGM1"/>
<name>A0A077ZGM1_TRITR</name>
<evidence type="ECO:0000256" key="3">
    <source>
        <dbReference type="ARBA" id="ARBA00022840"/>
    </source>
</evidence>
<dbReference type="OrthoDB" id="10352030at2759"/>
<feature type="domain" description="DEAD/DEAH-box helicase" evidence="4">
    <location>
        <begin position="3"/>
        <end position="105"/>
    </location>
</feature>
<proteinExistence type="predicted"/>
<dbReference type="PANTHER" id="PTHR47958">
    <property type="entry name" value="ATP-DEPENDENT RNA HELICASE DBP3"/>
    <property type="match status" value="1"/>
</dbReference>